<dbReference type="EMBL" id="KV419419">
    <property type="protein sequence ID" value="KZS90740.1"/>
    <property type="molecule type" value="Genomic_DNA"/>
</dbReference>
<reference evidence="2 3" key="1">
    <citation type="journal article" date="2016" name="Mol. Biol. Evol.">
        <title>Comparative Genomics of Early-Diverging Mushroom-Forming Fungi Provides Insights into the Origins of Lignocellulose Decay Capabilities.</title>
        <authorList>
            <person name="Nagy L.G."/>
            <person name="Riley R."/>
            <person name="Tritt A."/>
            <person name="Adam C."/>
            <person name="Daum C."/>
            <person name="Floudas D."/>
            <person name="Sun H."/>
            <person name="Yadav J.S."/>
            <person name="Pangilinan J."/>
            <person name="Larsson K.H."/>
            <person name="Matsuura K."/>
            <person name="Barry K."/>
            <person name="Labutti K."/>
            <person name="Kuo R."/>
            <person name="Ohm R.A."/>
            <person name="Bhattacharya S.S."/>
            <person name="Shirouzu T."/>
            <person name="Yoshinaga Y."/>
            <person name="Martin F.M."/>
            <person name="Grigoriev I.V."/>
            <person name="Hibbett D.S."/>
        </authorList>
    </citation>
    <scope>NUCLEOTIDE SEQUENCE [LARGE SCALE GENOMIC DNA]</scope>
    <source>
        <strain evidence="2 3">HHB9708</strain>
    </source>
</reference>
<evidence type="ECO:0000313" key="2">
    <source>
        <dbReference type="EMBL" id="KZS90740.1"/>
    </source>
</evidence>
<dbReference type="Proteomes" id="UP000076722">
    <property type="component" value="Unassembled WGS sequence"/>
</dbReference>
<sequence>MFPGDANDHRIGDATPEEFSNALVDKTKEESLQPLELSDAPPRVDADFNDKLIDDTRSASNNVEQRTEDSLLEEEFSLLRIQNGRSNLLRLPPETLVEIAVAYRAEILGCCAGYDCTGHDEGWTEHARARLCEILKLSQIFSYLRGIYLDTPRLWSYMELSWSPAIIRLFTERSRSRPLSLILMARDSDNYFRRSANEFDSLVDFNVSFLTSNMQRIKNLQISIFTRGIDVLKLWNGFQAIPAPQLKKFTFDVALNLPSRVLPLQDLFSNCAPKLSKLKVCLASCREFQPKSFTALVSLALTIEKNGALLDIWDVLSQTPLLKRLELSGDRIRHRRKEKPPLHRVLTLSSCRTVRLHFHPEVIAYLFSVLEFPALIDLMITSEAYEAYDGTIVSIFSRNHFPPILKSMVSSTVELNLEIHDNMTGFMVPLRPVSHDPDECPHPFTVIRERLYDVPYARTEECKLVLLDCVFQELKIKAETLYLDGWNPDDEYTSFEEDEGETTPDTENMDIQEKKPKRVATFTRSIWNAILSGCPSVTTMDLHRTLPLWPFIEALDQPTINCPSLTQLNISIHPDDFDLQSFDRMLENRKSRDAEIEEVEVDIRDVAELANALIREVDETSQALILSNGDALSNREATNQILSSLRDVQQCISKSIFDASTRISRSANARSPIASLPAELLSNIAHHYVEDVRDEEPDEEDEGERSWFATSQLRLERTIIISHIFSRWRQVCLESARLWSHIDLAWNLDAMHAFAARSKNILLSLRFHATGTESRVMSEDDLYLLIRSQIRFLTVKMSRVESLSIIINSYGLAVTKLWQGISPLRAPELKSFIFVQNIEARSLLSSRNLFSNDAPNLHTLHLKGMSCRRFTSPLLASLKTIYLAVKQYEVSDAITALSQAPLLEDLGLEGTAFDDLNRQSLFTGESVTLEYCHTITLKKLGADSVIYLLAALEFPVIRKVTIKSKAFVAPDGSTTSIYSHLPESMKALAAGASHLEIEMHTAMVSLVVPFASGVSSPVHLVEHVYDLSRTLREDVRLLLLHCAFDFFAIRPKVLSVWGSDPNPDREFDEFDDNDDTMGMEAYSEIDIFTERIWQGLLSNSSSIDEISLWETEPLIPFIIELERPKVCPALKKLRISIELAEFCADQFQAMLNLRKEHNAEIEEAYLMEVPVDL</sequence>
<evidence type="ECO:0000313" key="3">
    <source>
        <dbReference type="Proteomes" id="UP000076722"/>
    </source>
</evidence>
<feature type="region of interest" description="Disordered" evidence="1">
    <location>
        <begin position="1"/>
        <end position="48"/>
    </location>
</feature>
<protein>
    <recommendedName>
        <fullName evidence="4">F-box domain-containing protein</fullName>
    </recommendedName>
</protein>
<organism evidence="2 3">
    <name type="scientific">Sistotremastrum niveocremeum HHB9708</name>
    <dbReference type="NCBI Taxonomy" id="1314777"/>
    <lineage>
        <taxon>Eukaryota</taxon>
        <taxon>Fungi</taxon>
        <taxon>Dikarya</taxon>
        <taxon>Basidiomycota</taxon>
        <taxon>Agaricomycotina</taxon>
        <taxon>Agaricomycetes</taxon>
        <taxon>Sistotremastrales</taxon>
        <taxon>Sistotremastraceae</taxon>
        <taxon>Sertulicium</taxon>
        <taxon>Sertulicium niveocremeum</taxon>
    </lineage>
</organism>
<gene>
    <name evidence="2" type="ORF">SISNIDRAFT_488041</name>
</gene>
<evidence type="ECO:0008006" key="4">
    <source>
        <dbReference type="Google" id="ProtNLM"/>
    </source>
</evidence>
<proteinExistence type="predicted"/>
<dbReference type="OrthoDB" id="2269034at2759"/>
<evidence type="ECO:0000256" key="1">
    <source>
        <dbReference type="SAM" id="MobiDB-lite"/>
    </source>
</evidence>
<dbReference type="AlphaFoldDB" id="A0A164RP26"/>
<accession>A0A164RP26</accession>
<name>A0A164RP26_9AGAM</name>
<keyword evidence="3" id="KW-1185">Reference proteome</keyword>
<feature type="compositionally biased region" description="Basic and acidic residues" evidence="1">
    <location>
        <begin position="1"/>
        <end position="12"/>
    </location>
</feature>